<feature type="non-terminal residue" evidence="1">
    <location>
        <position position="1"/>
    </location>
</feature>
<reference evidence="1" key="1">
    <citation type="journal article" date="2012" name="Nat. Biotechnol.">
        <title>Draft genome sequence of pigeonpea (Cajanus cajan), an orphan legume crop of resource-poor farmers.</title>
        <authorList>
            <person name="Varshney R.K."/>
            <person name="Chen W."/>
            <person name="Li Y."/>
            <person name="Bharti A.K."/>
            <person name="Saxena R.K."/>
            <person name="Schlueter J.A."/>
            <person name="Donoghue M.T."/>
            <person name="Azam S."/>
            <person name="Fan G."/>
            <person name="Whaley A.M."/>
            <person name="Farmer A.D."/>
            <person name="Sheridan J."/>
            <person name="Iwata A."/>
            <person name="Tuteja R."/>
            <person name="Penmetsa R.V."/>
            <person name="Wu W."/>
            <person name="Upadhyaya H.D."/>
            <person name="Yang S.P."/>
            <person name="Shah T."/>
            <person name="Saxena K.B."/>
            <person name="Michael T."/>
            <person name="McCombie W.R."/>
            <person name="Yang B."/>
            <person name="Zhang G."/>
            <person name="Yang H."/>
            <person name="Wang J."/>
            <person name="Spillane C."/>
            <person name="Cook D.R."/>
            <person name="May G.D."/>
            <person name="Xu X."/>
            <person name="Jackson S.A."/>
        </authorList>
    </citation>
    <scope>NUCLEOTIDE SEQUENCE [LARGE SCALE GENOMIC DNA]</scope>
</reference>
<gene>
    <name evidence="1" type="ORF">KK1_036025</name>
</gene>
<evidence type="ECO:0000313" key="2">
    <source>
        <dbReference type="Proteomes" id="UP000075243"/>
    </source>
</evidence>
<name>A0A151RJ19_CAJCA</name>
<dbReference type="Proteomes" id="UP000075243">
    <property type="component" value="Unassembled WGS sequence"/>
</dbReference>
<sequence length="50" mass="6160">HLQDFIGHDNKFQSEFFNLKHVFLRNLINRITNIFRYTFRNLKLTPLLLI</sequence>
<proteinExistence type="predicted"/>
<dbReference type="Gramene" id="C.cajan_36582.t">
    <property type="protein sequence ID" value="C.cajan_36582.t.cds1"/>
    <property type="gene ID" value="C.cajan_36582"/>
</dbReference>
<dbReference type="EMBL" id="KQ483711">
    <property type="protein sequence ID" value="KYP42582.1"/>
    <property type="molecule type" value="Genomic_DNA"/>
</dbReference>
<organism evidence="1 2">
    <name type="scientific">Cajanus cajan</name>
    <name type="common">Pigeon pea</name>
    <name type="synonym">Cajanus indicus</name>
    <dbReference type="NCBI Taxonomy" id="3821"/>
    <lineage>
        <taxon>Eukaryota</taxon>
        <taxon>Viridiplantae</taxon>
        <taxon>Streptophyta</taxon>
        <taxon>Embryophyta</taxon>
        <taxon>Tracheophyta</taxon>
        <taxon>Spermatophyta</taxon>
        <taxon>Magnoliopsida</taxon>
        <taxon>eudicotyledons</taxon>
        <taxon>Gunneridae</taxon>
        <taxon>Pentapetalae</taxon>
        <taxon>rosids</taxon>
        <taxon>fabids</taxon>
        <taxon>Fabales</taxon>
        <taxon>Fabaceae</taxon>
        <taxon>Papilionoideae</taxon>
        <taxon>50 kb inversion clade</taxon>
        <taxon>NPAAA clade</taxon>
        <taxon>indigoferoid/millettioid clade</taxon>
        <taxon>Phaseoleae</taxon>
        <taxon>Cajanus</taxon>
    </lineage>
</organism>
<protein>
    <submittedName>
        <fullName evidence="1">Uncharacterized protein</fullName>
    </submittedName>
</protein>
<keyword evidence="2" id="KW-1185">Reference proteome</keyword>
<dbReference type="AlphaFoldDB" id="A0A151RJ19"/>
<evidence type="ECO:0000313" key="1">
    <source>
        <dbReference type="EMBL" id="KYP42582.1"/>
    </source>
</evidence>
<accession>A0A151RJ19</accession>